<accession>A0A918BLW4</accession>
<dbReference type="InterPro" id="IPR007278">
    <property type="entry name" value="DUF397"/>
</dbReference>
<dbReference type="AlphaFoldDB" id="A0A918BLW4"/>
<evidence type="ECO:0000313" key="3">
    <source>
        <dbReference type="EMBL" id="GGQ77751.1"/>
    </source>
</evidence>
<reference evidence="3" key="2">
    <citation type="submission" date="2020-09" db="EMBL/GenBank/DDBJ databases">
        <authorList>
            <person name="Sun Q."/>
            <person name="Ohkuma M."/>
        </authorList>
    </citation>
    <scope>NUCLEOTIDE SEQUENCE</scope>
    <source>
        <strain evidence="3">JCM 3131</strain>
    </source>
</reference>
<sequence>MTLPDMARGTRWHKSSFSGDEDAPNCIEPAVRQDAFLLRGSDEPGTVLTTAPTGLAALIRHLRRTP</sequence>
<dbReference type="EMBL" id="BMQK01000015">
    <property type="protein sequence ID" value="GGQ77751.1"/>
    <property type="molecule type" value="Genomic_DNA"/>
</dbReference>
<comment type="caution">
    <text evidence="3">The sequence shown here is derived from an EMBL/GenBank/DDBJ whole genome shotgun (WGS) entry which is preliminary data.</text>
</comment>
<name>A0A918BLW4_9ACTN</name>
<proteinExistence type="predicted"/>
<organism evidence="3 4">
    <name type="scientific">Streptomyces ruber</name>
    <dbReference type="NCBI Taxonomy" id="83378"/>
    <lineage>
        <taxon>Bacteria</taxon>
        <taxon>Bacillati</taxon>
        <taxon>Actinomycetota</taxon>
        <taxon>Actinomycetes</taxon>
        <taxon>Kitasatosporales</taxon>
        <taxon>Streptomycetaceae</taxon>
        <taxon>Streptomyces</taxon>
    </lineage>
</organism>
<reference evidence="3" key="1">
    <citation type="journal article" date="2014" name="Int. J. Syst. Evol. Microbiol.">
        <title>Complete genome sequence of Corynebacterium casei LMG S-19264T (=DSM 44701T), isolated from a smear-ripened cheese.</title>
        <authorList>
            <consortium name="US DOE Joint Genome Institute (JGI-PGF)"/>
            <person name="Walter F."/>
            <person name="Albersmeier A."/>
            <person name="Kalinowski J."/>
            <person name="Ruckert C."/>
        </authorList>
    </citation>
    <scope>NUCLEOTIDE SEQUENCE</scope>
    <source>
        <strain evidence="3">JCM 3131</strain>
    </source>
</reference>
<dbReference type="Proteomes" id="UP000620156">
    <property type="component" value="Unassembled WGS sequence"/>
</dbReference>
<gene>
    <name evidence="3" type="ORF">GCM10010145_54380</name>
</gene>
<evidence type="ECO:0000313" key="4">
    <source>
        <dbReference type="Proteomes" id="UP000620156"/>
    </source>
</evidence>
<feature type="domain" description="DUF397" evidence="2">
    <location>
        <begin position="11"/>
        <end position="63"/>
    </location>
</feature>
<feature type="region of interest" description="Disordered" evidence="1">
    <location>
        <begin position="1"/>
        <end position="25"/>
    </location>
</feature>
<keyword evidence="4" id="KW-1185">Reference proteome</keyword>
<dbReference type="Pfam" id="PF04149">
    <property type="entry name" value="DUF397"/>
    <property type="match status" value="1"/>
</dbReference>
<evidence type="ECO:0000256" key="1">
    <source>
        <dbReference type="SAM" id="MobiDB-lite"/>
    </source>
</evidence>
<evidence type="ECO:0000259" key="2">
    <source>
        <dbReference type="Pfam" id="PF04149"/>
    </source>
</evidence>
<protein>
    <recommendedName>
        <fullName evidence="2">DUF397 domain-containing protein</fullName>
    </recommendedName>
</protein>